<keyword evidence="2" id="KW-0808">Transferase</keyword>
<sequence>MCDYRQLDTANIVRNFDNEEVKQLLKSIGPVRRKLVLKKIKKYLRNIGLGKENVRKGIIQIMTRPQIVIAKTQTYNPRYEKENHVIENGTEAEGCDFDQILSTKSSHSNSNDDERITLHEEYPLNEPYNIESAIVFNNFLSKPVIENAAKSTIQNLQLDLVAPDSTEEIPSIKQNLLCSTISNSNHNELSNNIFNNQKIKKRNSLSEATTPQPYKCAKRFRSKSSDLSTNKKDSKSILSIKLTLIRDKSNQKNWINLENIKTIAGTDKNIGNVRRNECSNVIEENEITPLQNMCVLPTEIVSEEVPELERYNFENRSIVRNINNFNNCLSPYLRNFVKKRSSSLRDVINMDSDCDSLCKRRKFSDYSTIDMQKNNINNCIDLVKSSLENNLHVKESLLQSKLSNDYSKKLLPKMDPCILNPYNFLNNNDNNKNISVDQNVHANITLSLSSPLKKIVSASLFASNQNEFLDLSQDNYLASGRKYMDSMTEDFSDLNRREEVMTETDNNHIKVTLLKEYMKQVRSNNTDKELHDNDRSSINLKLNMGKESNGVNKITGETENKLKCNINSLENKNMTINLKKIDVHEMENNTSVIDIETIGMEKNQDRSNTNSPDSQEMCIIDIVDSPLNRDQVLPDSTGLDEHLEGGDFDFATSIKKIKQNSDSDNEYDVDSDCDVEINDQESIEYSINMESRDDNVNLINKMTVETNAPKTDDD</sequence>
<dbReference type="RefSeq" id="XP_011495057.1">
    <property type="nucleotide sequence ID" value="XM_011496755.1"/>
</dbReference>
<dbReference type="GeneID" id="105359985"/>
<evidence type="ECO:0000313" key="2">
    <source>
        <dbReference type="RefSeq" id="XP_011495057.1"/>
    </source>
</evidence>
<dbReference type="GO" id="GO:0016301">
    <property type="term" value="F:kinase activity"/>
    <property type="evidence" value="ECO:0007669"/>
    <property type="project" value="UniProtKB-KW"/>
</dbReference>
<dbReference type="AlphaFoldDB" id="A0AAJ6VLR2"/>
<dbReference type="Proteomes" id="UP000695007">
    <property type="component" value="Unplaced"/>
</dbReference>
<keyword evidence="1" id="KW-1185">Reference proteome</keyword>
<name>A0AAJ6VLR2_9HYME</name>
<proteinExistence type="predicted"/>
<organism evidence="1 2">
    <name type="scientific">Ceratosolen solmsi marchali</name>
    <dbReference type="NCBI Taxonomy" id="326594"/>
    <lineage>
        <taxon>Eukaryota</taxon>
        <taxon>Metazoa</taxon>
        <taxon>Ecdysozoa</taxon>
        <taxon>Arthropoda</taxon>
        <taxon>Hexapoda</taxon>
        <taxon>Insecta</taxon>
        <taxon>Pterygota</taxon>
        <taxon>Neoptera</taxon>
        <taxon>Endopterygota</taxon>
        <taxon>Hymenoptera</taxon>
        <taxon>Apocrita</taxon>
        <taxon>Proctotrupomorpha</taxon>
        <taxon>Chalcidoidea</taxon>
        <taxon>Agaonidae</taxon>
        <taxon>Agaoninae</taxon>
        <taxon>Ceratosolen</taxon>
    </lineage>
</organism>
<dbReference type="KEGG" id="csol:105359985"/>
<accession>A0AAJ6VLR2</accession>
<protein>
    <submittedName>
        <fullName evidence="2">Probable serine/threonine-protein kinase clkA</fullName>
    </submittedName>
</protein>
<reference evidence="2" key="1">
    <citation type="submission" date="2025-08" db="UniProtKB">
        <authorList>
            <consortium name="RefSeq"/>
        </authorList>
    </citation>
    <scope>IDENTIFICATION</scope>
</reference>
<evidence type="ECO:0000313" key="1">
    <source>
        <dbReference type="Proteomes" id="UP000695007"/>
    </source>
</evidence>
<gene>
    <name evidence="2" type="primary">LOC105359985</name>
</gene>
<keyword evidence="2" id="KW-0418">Kinase</keyword>